<keyword evidence="4" id="KW-0539">Nucleus</keyword>
<comment type="subcellular location">
    <subcellularLocation>
        <location evidence="1">Nucleus</location>
    </subcellularLocation>
</comment>
<gene>
    <name evidence="8" type="primary">FCP1_0</name>
    <name evidence="8" type="ORF">NGRA_1279</name>
</gene>
<dbReference type="Proteomes" id="UP000740883">
    <property type="component" value="Unassembled WGS sequence"/>
</dbReference>
<sequence length="213" mass="24902">MKDSNNNSICLHNLRIGDLCADCGEIVDDKTKLYNALHSTDDLKITETMAIQNDIRRIEELRKQNKLVLVLDLDQTVLHTTISKDYMEGVDNFVLDGLTYAVKIRPFFRRMLDLIHDKFEIHVYTMGTKRYAEKICRILDPDKIYFGDRIISRSVNNGQYVKTLNRLFCLHENVIILDDRADVWDYSSNLILVKPFIFWNTGDLNDPSQLRKK</sequence>
<evidence type="ECO:0000256" key="1">
    <source>
        <dbReference type="ARBA" id="ARBA00004123"/>
    </source>
</evidence>
<dbReference type="SUPFAM" id="SSF56784">
    <property type="entry name" value="HAD-like"/>
    <property type="match status" value="1"/>
</dbReference>
<dbReference type="Gene3D" id="3.40.50.1000">
    <property type="entry name" value="HAD superfamily/HAD-like"/>
    <property type="match status" value="1"/>
</dbReference>
<dbReference type="OrthoDB" id="10249888at2759"/>
<evidence type="ECO:0000256" key="2">
    <source>
        <dbReference type="ARBA" id="ARBA00013081"/>
    </source>
</evidence>
<comment type="caution">
    <text evidence="8">The sequence shown here is derived from an EMBL/GenBank/DDBJ whole genome shotgun (WGS) entry which is preliminary data.</text>
</comment>
<evidence type="ECO:0000256" key="5">
    <source>
        <dbReference type="ARBA" id="ARBA00047761"/>
    </source>
</evidence>
<dbReference type="InterPro" id="IPR039189">
    <property type="entry name" value="Fcp1"/>
</dbReference>
<evidence type="ECO:0000313" key="9">
    <source>
        <dbReference type="Proteomes" id="UP000740883"/>
    </source>
</evidence>
<evidence type="ECO:0000256" key="4">
    <source>
        <dbReference type="ARBA" id="ARBA00023242"/>
    </source>
</evidence>
<protein>
    <recommendedName>
        <fullName evidence="2">protein-serine/threonine phosphatase</fullName>
        <ecNumber evidence="2">3.1.3.16</ecNumber>
    </recommendedName>
</protein>
<proteinExistence type="predicted"/>
<evidence type="ECO:0000259" key="7">
    <source>
        <dbReference type="PROSITE" id="PS50969"/>
    </source>
</evidence>
<dbReference type="Pfam" id="PF03031">
    <property type="entry name" value="NIF"/>
    <property type="match status" value="1"/>
</dbReference>
<dbReference type="GO" id="GO:0005634">
    <property type="term" value="C:nucleus"/>
    <property type="evidence" value="ECO:0007669"/>
    <property type="project" value="UniProtKB-SubCell"/>
</dbReference>
<dbReference type="GO" id="GO:0008420">
    <property type="term" value="F:RNA polymerase II CTD heptapeptide repeat phosphatase activity"/>
    <property type="evidence" value="ECO:0007669"/>
    <property type="project" value="InterPro"/>
</dbReference>
<dbReference type="SMART" id="SM00577">
    <property type="entry name" value="CPDc"/>
    <property type="match status" value="1"/>
</dbReference>
<evidence type="ECO:0000256" key="6">
    <source>
        <dbReference type="ARBA" id="ARBA00048336"/>
    </source>
</evidence>
<dbReference type="InterPro" id="IPR036412">
    <property type="entry name" value="HAD-like_sf"/>
</dbReference>
<comment type="catalytic activity">
    <reaction evidence="5">
        <text>O-phospho-L-seryl-[protein] + H2O = L-seryl-[protein] + phosphate</text>
        <dbReference type="Rhea" id="RHEA:20629"/>
        <dbReference type="Rhea" id="RHEA-COMP:9863"/>
        <dbReference type="Rhea" id="RHEA-COMP:11604"/>
        <dbReference type="ChEBI" id="CHEBI:15377"/>
        <dbReference type="ChEBI" id="CHEBI:29999"/>
        <dbReference type="ChEBI" id="CHEBI:43474"/>
        <dbReference type="ChEBI" id="CHEBI:83421"/>
        <dbReference type="EC" id="3.1.3.16"/>
    </reaction>
</comment>
<evidence type="ECO:0000256" key="3">
    <source>
        <dbReference type="ARBA" id="ARBA00022801"/>
    </source>
</evidence>
<name>A0A9P6H1G6_9MICR</name>
<dbReference type="CDD" id="cd07521">
    <property type="entry name" value="HAD_FCP1-like"/>
    <property type="match status" value="1"/>
</dbReference>
<dbReference type="AlphaFoldDB" id="A0A9P6H1G6"/>
<dbReference type="InterPro" id="IPR023214">
    <property type="entry name" value="HAD_sf"/>
</dbReference>
<keyword evidence="9" id="KW-1185">Reference proteome</keyword>
<accession>A0A9P6H1G6</accession>
<dbReference type="PROSITE" id="PS50969">
    <property type="entry name" value="FCP1"/>
    <property type="match status" value="1"/>
</dbReference>
<dbReference type="EC" id="3.1.3.16" evidence="2"/>
<comment type="catalytic activity">
    <reaction evidence="6">
        <text>O-phospho-L-threonyl-[protein] + H2O = L-threonyl-[protein] + phosphate</text>
        <dbReference type="Rhea" id="RHEA:47004"/>
        <dbReference type="Rhea" id="RHEA-COMP:11060"/>
        <dbReference type="Rhea" id="RHEA-COMP:11605"/>
        <dbReference type="ChEBI" id="CHEBI:15377"/>
        <dbReference type="ChEBI" id="CHEBI:30013"/>
        <dbReference type="ChEBI" id="CHEBI:43474"/>
        <dbReference type="ChEBI" id="CHEBI:61977"/>
        <dbReference type="EC" id="3.1.3.16"/>
    </reaction>
</comment>
<dbReference type="PANTHER" id="PTHR23081:SF36">
    <property type="entry name" value="RNA POLYMERASE II SUBUNIT A C-TERMINAL DOMAIN PHOSPHATASE"/>
    <property type="match status" value="1"/>
</dbReference>
<evidence type="ECO:0000313" key="8">
    <source>
        <dbReference type="EMBL" id="KAF9763424.1"/>
    </source>
</evidence>
<keyword evidence="3" id="KW-0378">Hydrolase</keyword>
<organism evidence="8 9">
    <name type="scientific">Nosema granulosis</name>
    <dbReference type="NCBI Taxonomy" id="83296"/>
    <lineage>
        <taxon>Eukaryota</taxon>
        <taxon>Fungi</taxon>
        <taxon>Fungi incertae sedis</taxon>
        <taxon>Microsporidia</taxon>
        <taxon>Nosematidae</taxon>
        <taxon>Nosema</taxon>
    </lineage>
</organism>
<dbReference type="PANTHER" id="PTHR23081">
    <property type="entry name" value="RNA POLYMERASE II CTD PHOSPHATASE"/>
    <property type="match status" value="1"/>
</dbReference>
<dbReference type="InterPro" id="IPR004274">
    <property type="entry name" value="FCP1_dom"/>
</dbReference>
<reference evidence="8 9" key="1">
    <citation type="journal article" date="2020" name="Genome Biol. Evol.">
        <title>Comparative genomics of strictly vertically transmitted, feminizing microsporidia endosymbionts of amphipod crustaceans.</title>
        <authorList>
            <person name="Cormier A."/>
            <person name="Chebbi M.A."/>
            <person name="Giraud I."/>
            <person name="Wattier R."/>
            <person name="Teixeira M."/>
            <person name="Gilbert C."/>
            <person name="Rigaud T."/>
            <person name="Cordaux R."/>
        </authorList>
    </citation>
    <scope>NUCLEOTIDE SEQUENCE [LARGE SCALE GENOMIC DNA]</scope>
    <source>
        <strain evidence="8 9">Ou3-Ou53</strain>
    </source>
</reference>
<feature type="domain" description="FCP1 homology" evidence="7">
    <location>
        <begin position="62"/>
        <end position="213"/>
    </location>
</feature>
<dbReference type="EMBL" id="SBJO01000076">
    <property type="protein sequence ID" value="KAF9763424.1"/>
    <property type="molecule type" value="Genomic_DNA"/>
</dbReference>